<reference evidence="1" key="1">
    <citation type="submission" date="2023-06" db="EMBL/GenBank/DDBJ databases">
        <authorList>
            <person name="Delattre M."/>
        </authorList>
    </citation>
    <scope>NUCLEOTIDE SEQUENCE</scope>
    <source>
        <strain evidence="1">AF72</strain>
    </source>
</reference>
<name>A0AA36C337_9BILA</name>
<organism evidence="1 2">
    <name type="scientific">Mesorhabditis spiculigera</name>
    <dbReference type="NCBI Taxonomy" id="96644"/>
    <lineage>
        <taxon>Eukaryota</taxon>
        <taxon>Metazoa</taxon>
        <taxon>Ecdysozoa</taxon>
        <taxon>Nematoda</taxon>
        <taxon>Chromadorea</taxon>
        <taxon>Rhabditida</taxon>
        <taxon>Rhabditina</taxon>
        <taxon>Rhabditomorpha</taxon>
        <taxon>Rhabditoidea</taxon>
        <taxon>Rhabditidae</taxon>
        <taxon>Mesorhabditinae</taxon>
        <taxon>Mesorhabditis</taxon>
    </lineage>
</organism>
<keyword evidence="2" id="KW-1185">Reference proteome</keyword>
<dbReference type="Proteomes" id="UP001177023">
    <property type="component" value="Unassembled WGS sequence"/>
</dbReference>
<feature type="non-terminal residue" evidence="1">
    <location>
        <position position="71"/>
    </location>
</feature>
<gene>
    <name evidence="1" type="ORF">MSPICULIGERA_LOCUS281</name>
</gene>
<dbReference type="EMBL" id="CATQJA010000023">
    <property type="protein sequence ID" value="CAJ0557523.1"/>
    <property type="molecule type" value="Genomic_DNA"/>
</dbReference>
<evidence type="ECO:0000313" key="2">
    <source>
        <dbReference type="Proteomes" id="UP001177023"/>
    </source>
</evidence>
<sequence length="71" mass="7279">MLDANVGWDDIDAVAYRKAPDLFEGSMMPELAMSDALGANGKPLLRSPAGLVVGHAIVASSLPNPVSTSGL</sequence>
<protein>
    <submittedName>
        <fullName evidence="1">Uncharacterized protein</fullName>
    </submittedName>
</protein>
<dbReference type="AlphaFoldDB" id="A0AA36C337"/>
<comment type="caution">
    <text evidence="1">The sequence shown here is derived from an EMBL/GenBank/DDBJ whole genome shotgun (WGS) entry which is preliminary data.</text>
</comment>
<proteinExistence type="predicted"/>
<evidence type="ECO:0000313" key="1">
    <source>
        <dbReference type="EMBL" id="CAJ0557523.1"/>
    </source>
</evidence>
<accession>A0AA36C337</accession>